<feature type="compositionally biased region" description="Acidic residues" evidence="1">
    <location>
        <begin position="341"/>
        <end position="435"/>
    </location>
</feature>
<feature type="transmembrane region" description="Helical" evidence="2">
    <location>
        <begin position="7"/>
        <end position="26"/>
    </location>
</feature>
<feature type="compositionally biased region" description="Pro residues" evidence="1">
    <location>
        <begin position="438"/>
        <end position="449"/>
    </location>
</feature>
<keyword evidence="2" id="KW-0812">Transmembrane</keyword>
<proteinExistence type="predicted"/>
<dbReference type="EMBL" id="FO818640">
    <property type="protein sequence ID" value="CDM93310.1"/>
    <property type="molecule type" value="Genomic_DNA"/>
</dbReference>
<evidence type="ECO:0000313" key="4">
    <source>
        <dbReference type="Proteomes" id="UP000032946"/>
    </source>
</evidence>
<sequence>MHTIRFLCTIWVLGVYLIVSVNKFWWTPIKKLLTILLVAVITFQMTGCGDSEPTDPSITQTPSSAKTVKQSISEVSPPDIIQKLHPALDRYQPQVQILSPQPDQLLEDNNVTVQLQVLDFPTFRDEKLGDGPHLHLIIDNDSDRDIYNPTEPIILSDLKPGTHTLRVFAVYPWGESFKNDGSSAIATFHIYTKTPNNNPDPNLPLLTYNRPQGTYGAEPILLDFYLDNAPLHLIAQEDPEDEIIDWRIRVTVNGESFIIDRWEPIYLKGFQPGKNWVQLEFLGELGEPLNNVYNNTARVLTYDPKNQDTLSKLIRGQLSLSQARSLVDANYTSPTLAPSPEIEEISEPEPIVEEQEVSEPEPIVEEEEVSEPEPIVEEQEEEISEPEPIVEEQEEEISEPEPVVEEEEVSEPEPIVEEEEVSEPEPVVEEEEVSEPEPVAPREPLPPENPTSESSEPVAGNQLQKLGQNLELPKSSNNDSETPILEKIKNFFSSFEIPGLTKIETKPGTPAALPKIVRDQPETETREAPVTESESSDRFK</sequence>
<accession>A0A9P1NX61</accession>
<dbReference type="Proteomes" id="UP000032946">
    <property type="component" value="Chromosome"/>
</dbReference>
<feature type="compositionally biased region" description="Basic and acidic residues" evidence="1">
    <location>
        <begin position="516"/>
        <end position="540"/>
    </location>
</feature>
<keyword evidence="4" id="KW-1185">Reference proteome</keyword>
<keyword evidence="2" id="KW-0472">Membrane</keyword>
<evidence type="ECO:0000256" key="2">
    <source>
        <dbReference type="SAM" id="Phobius"/>
    </source>
</evidence>
<evidence type="ECO:0000313" key="3">
    <source>
        <dbReference type="EMBL" id="CDM93310.1"/>
    </source>
</evidence>
<keyword evidence="2" id="KW-1133">Transmembrane helix</keyword>
<feature type="compositionally biased region" description="Polar residues" evidence="1">
    <location>
        <begin position="54"/>
        <end position="73"/>
    </location>
</feature>
<feature type="region of interest" description="Disordered" evidence="1">
    <location>
        <begin position="501"/>
        <end position="540"/>
    </location>
</feature>
<organism evidence="3 4">
    <name type="scientific">Limnospira indica PCC 8005</name>
    <dbReference type="NCBI Taxonomy" id="376219"/>
    <lineage>
        <taxon>Bacteria</taxon>
        <taxon>Bacillati</taxon>
        <taxon>Cyanobacteriota</taxon>
        <taxon>Cyanophyceae</taxon>
        <taxon>Oscillatoriophycideae</taxon>
        <taxon>Oscillatoriales</taxon>
        <taxon>Sirenicapillariaceae</taxon>
        <taxon>Limnospira</taxon>
    </lineage>
</organism>
<dbReference type="AlphaFoldDB" id="A0A9P1NX61"/>
<evidence type="ECO:0008006" key="5">
    <source>
        <dbReference type="Google" id="ProtNLM"/>
    </source>
</evidence>
<protein>
    <recommendedName>
        <fullName evidence="5">FHA domain containing protein</fullName>
    </recommendedName>
</protein>
<evidence type="ECO:0000256" key="1">
    <source>
        <dbReference type="SAM" id="MobiDB-lite"/>
    </source>
</evidence>
<feature type="region of interest" description="Disordered" evidence="1">
    <location>
        <begin position="51"/>
        <end position="73"/>
    </location>
</feature>
<name>A0A9P1NX61_9CYAN</name>
<feature type="region of interest" description="Disordered" evidence="1">
    <location>
        <begin position="331"/>
        <end position="481"/>
    </location>
</feature>
<gene>
    <name evidence="3" type="ORF">ARTHRO_10983</name>
</gene>
<reference evidence="3 4" key="1">
    <citation type="submission" date="2014-02" db="EMBL/GenBank/DDBJ databases">
        <authorList>
            <person name="Genoscope - CEA"/>
        </authorList>
    </citation>
    <scope>NUCLEOTIDE SEQUENCE [LARGE SCALE GENOMIC DNA]</scope>
    <source>
        <strain evidence="3 4">PCC 8005</strain>
    </source>
</reference>